<dbReference type="AlphaFoldDB" id="A0A5J6V1L2"/>
<accession>A0A5J6V1L2</accession>
<keyword evidence="3" id="KW-1185">Reference proteome</keyword>
<dbReference type="KEGG" id="serw:FY030_02160"/>
<name>A0A5J6V1L2_9MICO</name>
<dbReference type="RefSeq" id="WP_158060084.1">
    <property type="nucleotide sequence ID" value="NZ_CP044427.1"/>
</dbReference>
<evidence type="ECO:0000256" key="1">
    <source>
        <dbReference type="SAM" id="Phobius"/>
    </source>
</evidence>
<proteinExistence type="predicted"/>
<protein>
    <submittedName>
        <fullName evidence="2">Uncharacterized protein</fullName>
    </submittedName>
</protein>
<keyword evidence="1" id="KW-1133">Transmembrane helix</keyword>
<reference evidence="2 3" key="1">
    <citation type="submission" date="2019-09" db="EMBL/GenBank/DDBJ databases">
        <title>Serinicoccus pratensis sp. nov., isolated from meadow soil.</title>
        <authorList>
            <person name="Zhang W."/>
        </authorList>
    </citation>
    <scope>NUCLEOTIDE SEQUENCE [LARGE SCALE GENOMIC DNA]</scope>
    <source>
        <strain evidence="2 3">W204</strain>
    </source>
</reference>
<organism evidence="2 3">
    <name type="scientific">Ornithinimicrobium pratense</name>
    <dbReference type="NCBI Taxonomy" id="2593973"/>
    <lineage>
        <taxon>Bacteria</taxon>
        <taxon>Bacillati</taxon>
        <taxon>Actinomycetota</taxon>
        <taxon>Actinomycetes</taxon>
        <taxon>Micrococcales</taxon>
        <taxon>Ornithinimicrobiaceae</taxon>
        <taxon>Ornithinimicrobium</taxon>
    </lineage>
</organism>
<gene>
    <name evidence="2" type="ORF">FY030_02160</name>
</gene>
<dbReference type="Proteomes" id="UP000326546">
    <property type="component" value="Chromosome"/>
</dbReference>
<dbReference type="EMBL" id="CP044427">
    <property type="protein sequence ID" value="QFG67690.1"/>
    <property type="molecule type" value="Genomic_DNA"/>
</dbReference>
<evidence type="ECO:0000313" key="2">
    <source>
        <dbReference type="EMBL" id="QFG67690.1"/>
    </source>
</evidence>
<keyword evidence="1" id="KW-0472">Membrane</keyword>
<feature type="transmembrane region" description="Helical" evidence="1">
    <location>
        <begin position="28"/>
        <end position="47"/>
    </location>
</feature>
<feature type="transmembrane region" description="Helical" evidence="1">
    <location>
        <begin position="53"/>
        <end position="71"/>
    </location>
</feature>
<sequence length="79" mass="8128">MPQKKSTTVEQAKTHAGPDPTLVDVRTLVIVLSAVLVGVMVGILTWAAEAPNIWGAILAGLIAAGAAIPILNKLVAHSH</sequence>
<evidence type="ECO:0000313" key="3">
    <source>
        <dbReference type="Proteomes" id="UP000326546"/>
    </source>
</evidence>
<keyword evidence="1" id="KW-0812">Transmembrane</keyword>